<comment type="caution">
    <text evidence="1">The sequence shown here is derived from an EMBL/GenBank/DDBJ whole genome shotgun (WGS) entry which is preliminary data.</text>
</comment>
<gene>
    <name evidence="1" type="ORF">INR99_08590</name>
</gene>
<evidence type="ECO:0000313" key="2">
    <source>
        <dbReference type="Proteomes" id="UP000604481"/>
    </source>
</evidence>
<reference evidence="1 2" key="1">
    <citation type="submission" date="2020-10" db="EMBL/GenBank/DDBJ databases">
        <title>The genome sequence of Chitinilyticum litopenaei 4Y14.</title>
        <authorList>
            <person name="Liu Y."/>
        </authorList>
    </citation>
    <scope>NUCLEOTIDE SEQUENCE [LARGE SCALE GENOMIC DNA]</scope>
    <source>
        <strain evidence="1 2">4Y14</strain>
    </source>
</reference>
<evidence type="ECO:0000313" key="1">
    <source>
        <dbReference type="EMBL" id="MBE9609407.1"/>
    </source>
</evidence>
<sequence length="451" mass="50184">MNWLDYWRQHALPVLQSSKDALQVLHKRHESARLTDIEAVILDDPMLCAQVLRMASQRRKTALSSELVAVEHIVMMMGVGPFLERCLKLPSIEQYMLPAHAPLYGKVQQLIGRARLRKQLILDFGRARNDAYPEEIASAALISVIPDLLQLIGQALPETPPAWAGESYAQLLDYWQIPAVLRDLQGQGSLPSIRAAMQTATHQLSTLLEKGWWQDGIGQQLEIIAAAANLLPEQIWQRASQQLLQLARTKSVPASVTDPAALLPMQPGDWPTPAPPRNTATPVQNVLSERMQALHLAGKQGAPTNQIMTLAMRALVEGLAMRRIAFALVQPAEQVLRTRYAHGIEPADALRNMVIHLEQPSLFSQLLQKPQSIWLNAQTRGRFATHLPAEFLSASNCDSLLMSIFVGDKPLGLIYADLHGTTPLSEHHYSHFKQICMLTSRALTTYSQRPS</sequence>
<organism evidence="1 2">
    <name type="scientific">Chitinilyticum piscinae</name>
    <dbReference type="NCBI Taxonomy" id="2866724"/>
    <lineage>
        <taxon>Bacteria</taxon>
        <taxon>Pseudomonadati</taxon>
        <taxon>Pseudomonadota</taxon>
        <taxon>Betaproteobacteria</taxon>
        <taxon>Neisseriales</taxon>
        <taxon>Chitinibacteraceae</taxon>
        <taxon>Chitinilyticum</taxon>
    </lineage>
</organism>
<dbReference type="InterPro" id="IPR029016">
    <property type="entry name" value="GAF-like_dom_sf"/>
</dbReference>
<dbReference type="SUPFAM" id="SSF109604">
    <property type="entry name" value="HD-domain/PDEase-like"/>
    <property type="match status" value="1"/>
</dbReference>
<dbReference type="Gene3D" id="3.30.450.40">
    <property type="match status" value="1"/>
</dbReference>
<dbReference type="RefSeq" id="WP_194115935.1">
    <property type="nucleotide sequence ID" value="NZ_JADFUA010000004.1"/>
</dbReference>
<dbReference type="AlphaFoldDB" id="A0A8J7FK44"/>
<dbReference type="Proteomes" id="UP000604481">
    <property type="component" value="Unassembled WGS sequence"/>
</dbReference>
<accession>A0A8J7FK44</accession>
<name>A0A8J7FK44_9NEIS</name>
<dbReference type="SUPFAM" id="SSF55781">
    <property type="entry name" value="GAF domain-like"/>
    <property type="match status" value="1"/>
</dbReference>
<protein>
    <recommendedName>
        <fullName evidence="3">HDOD domain-containing protein</fullName>
    </recommendedName>
</protein>
<dbReference type="Gene3D" id="1.10.3210.10">
    <property type="entry name" value="Hypothetical protein af1432"/>
    <property type="match status" value="1"/>
</dbReference>
<dbReference type="EMBL" id="JADFUA010000004">
    <property type="protein sequence ID" value="MBE9609407.1"/>
    <property type="molecule type" value="Genomic_DNA"/>
</dbReference>
<proteinExistence type="predicted"/>
<keyword evidence="2" id="KW-1185">Reference proteome</keyword>
<evidence type="ECO:0008006" key="3">
    <source>
        <dbReference type="Google" id="ProtNLM"/>
    </source>
</evidence>